<evidence type="ECO:0000259" key="1">
    <source>
        <dbReference type="Pfam" id="PF08348"/>
    </source>
</evidence>
<name>A0ABT4DEE8_9CLOT</name>
<sequence>MKKNISDDQLLQSFIPLVNFLGEAMGNNCEIALHDARNLENSLIAIANSDGISSRKLGSPLTDLGLKVIKEDFFKDKNYICKYPSRTKDGKILRSSTFFIKNDNGDVIGLLCISINISDFIQAANFLNKFLSEISGGPERNLAEEKAPVSDKLSGSIEELVIHIIEDTLSEIGIPPERMSPEEKMSIVHKLDEREVFLLKGAVSQVANQLKTSENTIYRYLNKK</sequence>
<protein>
    <submittedName>
        <fullName evidence="3">PAS domain-containing protein</fullName>
    </submittedName>
</protein>
<dbReference type="InterPro" id="IPR039446">
    <property type="entry name" value="DauR-like"/>
</dbReference>
<proteinExistence type="predicted"/>
<reference evidence="3" key="1">
    <citation type="submission" date="2022-12" db="EMBL/GenBank/DDBJ databases">
        <title>Clostridium sp. nov., isolated from industrial wastewater.</title>
        <authorList>
            <person name="Jiayan W."/>
        </authorList>
    </citation>
    <scope>NUCLEOTIDE SEQUENCE</scope>
    <source>
        <strain evidence="3">ZC22-4</strain>
    </source>
</reference>
<dbReference type="PANTHER" id="PTHR35568">
    <property type="entry name" value="TRANSCRIPTIONAL REGULATOR DAUR"/>
    <property type="match status" value="1"/>
</dbReference>
<organism evidence="3 4">
    <name type="scientific">Clostridium brassicae</name>
    <dbReference type="NCBI Taxonomy" id="2999072"/>
    <lineage>
        <taxon>Bacteria</taxon>
        <taxon>Bacillati</taxon>
        <taxon>Bacillota</taxon>
        <taxon>Clostridia</taxon>
        <taxon>Eubacteriales</taxon>
        <taxon>Clostridiaceae</taxon>
        <taxon>Clostridium</taxon>
    </lineage>
</organism>
<keyword evidence="4" id="KW-1185">Reference proteome</keyword>
<dbReference type="Pfam" id="PF13309">
    <property type="entry name" value="HTH_22"/>
    <property type="match status" value="1"/>
</dbReference>
<gene>
    <name evidence="3" type="ORF">OW729_19085</name>
</gene>
<accession>A0ABT4DEE8</accession>
<dbReference type="Proteomes" id="UP001144612">
    <property type="component" value="Unassembled WGS sequence"/>
</dbReference>
<dbReference type="PANTHER" id="PTHR35568:SF1">
    <property type="entry name" value="TRANSCRIPTIONAL REGULATOR DAUR"/>
    <property type="match status" value="1"/>
</dbReference>
<feature type="domain" description="Transcriptional regulator DauR-like HTH" evidence="2">
    <location>
        <begin position="163"/>
        <end position="222"/>
    </location>
</feature>
<comment type="caution">
    <text evidence="3">The sequence shown here is derived from an EMBL/GenBank/DDBJ whole genome shotgun (WGS) entry which is preliminary data.</text>
</comment>
<dbReference type="InterPro" id="IPR013559">
    <property type="entry name" value="YheO"/>
</dbReference>
<dbReference type="RefSeq" id="WP_268063121.1">
    <property type="nucleotide sequence ID" value="NZ_JAPQFJ010000045.1"/>
</dbReference>
<dbReference type="Pfam" id="PF08348">
    <property type="entry name" value="PAS_6"/>
    <property type="match status" value="1"/>
</dbReference>
<dbReference type="EMBL" id="JAPQFJ010000045">
    <property type="protein sequence ID" value="MCY6960688.1"/>
    <property type="molecule type" value="Genomic_DNA"/>
</dbReference>
<evidence type="ECO:0000313" key="4">
    <source>
        <dbReference type="Proteomes" id="UP001144612"/>
    </source>
</evidence>
<evidence type="ECO:0000259" key="2">
    <source>
        <dbReference type="Pfam" id="PF13309"/>
    </source>
</evidence>
<evidence type="ECO:0000313" key="3">
    <source>
        <dbReference type="EMBL" id="MCY6960688.1"/>
    </source>
</evidence>
<dbReference type="InterPro" id="IPR039445">
    <property type="entry name" value="DauR-like_HTH"/>
</dbReference>
<feature type="domain" description="YheO-like" evidence="1">
    <location>
        <begin position="11"/>
        <end position="125"/>
    </location>
</feature>